<evidence type="ECO:0000256" key="1">
    <source>
        <dbReference type="ARBA" id="ARBA00022729"/>
    </source>
</evidence>
<evidence type="ECO:0000256" key="4">
    <source>
        <dbReference type="ARBA" id="ARBA00023180"/>
    </source>
</evidence>
<protein>
    <recommendedName>
        <fullName evidence="6">Laminin IV type A domain-containing protein</fullName>
    </recommendedName>
</protein>
<evidence type="ECO:0000313" key="7">
    <source>
        <dbReference type="EMBL" id="GFH43651.1"/>
    </source>
</evidence>
<dbReference type="AlphaFoldDB" id="A0AAD3GYE2"/>
<evidence type="ECO:0000313" key="8">
    <source>
        <dbReference type="Proteomes" id="UP001054902"/>
    </source>
</evidence>
<dbReference type="Pfam" id="PF00052">
    <property type="entry name" value="Laminin_B"/>
    <property type="match status" value="1"/>
</dbReference>
<evidence type="ECO:0000256" key="3">
    <source>
        <dbReference type="ARBA" id="ARBA00023157"/>
    </source>
</evidence>
<accession>A0AAD3GYE2</accession>
<keyword evidence="8" id="KW-1185">Reference proteome</keyword>
<organism evidence="7 8">
    <name type="scientific">Chaetoceros tenuissimus</name>
    <dbReference type="NCBI Taxonomy" id="426638"/>
    <lineage>
        <taxon>Eukaryota</taxon>
        <taxon>Sar</taxon>
        <taxon>Stramenopiles</taxon>
        <taxon>Ochrophyta</taxon>
        <taxon>Bacillariophyta</taxon>
        <taxon>Coscinodiscophyceae</taxon>
        <taxon>Chaetocerotophycidae</taxon>
        <taxon>Chaetocerotales</taxon>
        <taxon>Chaetocerotaceae</taxon>
        <taxon>Chaetoceros</taxon>
    </lineage>
</organism>
<evidence type="ECO:0000256" key="2">
    <source>
        <dbReference type="ARBA" id="ARBA00022737"/>
    </source>
</evidence>
<keyword evidence="2" id="KW-0677">Repeat</keyword>
<evidence type="ECO:0000256" key="5">
    <source>
        <dbReference type="SAM" id="SignalP"/>
    </source>
</evidence>
<keyword evidence="1 5" id="KW-0732">Signal</keyword>
<evidence type="ECO:0000259" key="6">
    <source>
        <dbReference type="Pfam" id="PF00052"/>
    </source>
</evidence>
<gene>
    <name evidence="7" type="ORF">CTEN210_00124</name>
</gene>
<keyword evidence="3" id="KW-1015">Disulfide bond</keyword>
<feature type="domain" description="Laminin IV type A" evidence="6">
    <location>
        <begin position="204"/>
        <end position="324"/>
    </location>
</feature>
<name>A0AAD3GYE2_9STRA</name>
<reference evidence="7 8" key="1">
    <citation type="journal article" date="2021" name="Sci. Rep.">
        <title>The genome of the diatom Chaetoceros tenuissimus carries an ancient integrated fragment of an extant virus.</title>
        <authorList>
            <person name="Hongo Y."/>
            <person name="Kimura K."/>
            <person name="Takaki Y."/>
            <person name="Yoshida Y."/>
            <person name="Baba S."/>
            <person name="Kobayashi G."/>
            <person name="Nagasaki K."/>
            <person name="Hano T."/>
            <person name="Tomaru Y."/>
        </authorList>
    </citation>
    <scope>NUCLEOTIDE SEQUENCE [LARGE SCALE GENOMIC DNA]</scope>
    <source>
        <strain evidence="7 8">NIES-3715</strain>
    </source>
</reference>
<feature type="signal peptide" evidence="5">
    <location>
        <begin position="1"/>
        <end position="26"/>
    </location>
</feature>
<dbReference type="EMBL" id="BLLK01000013">
    <property type="protein sequence ID" value="GFH43651.1"/>
    <property type="molecule type" value="Genomic_DNA"/>
</dbReference>
<sequence length="367" mass="41034">MKPFKRKLISFVTFLLFGQNFEPCDSAAPLALHQVVEVEQNGEVVIALFGLDRDGDQTKATITSLPKFGTLYQVSHLYDKHGYDPKAGKAITTVPMDVIGKKSKIVYKPSGRAKNGEWGRFQFNVRDKEATSLDGTVVIVPPSKVVVASDFTFDDESWKLVNNGKSGTQVIHDPTSRGLMNHYIYGREQSVNIQPDGSDGDFWYFELPSKFHGWQGIAYGGRLEFDLSSFSGNYSTEKLRVGDKLNLVEIECKQCSLSHGERFGFPLKATKGFDGNTSSFSIPLTENSGWLKDPKNTLKDWVIPTKCEFLQMLSGISSIRILGDFTTWYETGFYCLIGVLLIRVLCYRGNQESNPSVRSSLPVYVHS</sequence>
<dbReference type="Proteomes" id="UP001054902">
    <property type="component" value="Unassembled WGS sequence"/>
</dbReference>
<feature type="chain" id="PRO_5042198412" description="Laminin IV type A domain-containing protein" evidence="5">
    <location>
        <begin position="27"/>
        <end position="367"/>
    </location>
</feature>
<proteinExistence type="predicted"/>
<dbReference type="InterPro" id="IPR000034">
    <property type="entry name" value="Laminin_IV"/>
</dbReference>
<keyword evidence="4" id="KW-0325">Glycoprotein</keyword>
<comment type="caution">
    <text evidence="7">The sequence shown here is derived from an EMBL/GenBank/DDBJ whole genome shotgun (WGS) entry which is preliminary data.</text>
</comment>